<name>A0A371ELV5_MUCPR</name>
<dbReference type="InterPro" id="IPR005162">
    <property type="entry name" value="Retrotrans_gag_dom"/>
</dbReference>
<evidence type="ECO:0000259" key="1">
    <source>
        <dbReference type="Pfam" id="PF03732"/>
    </source>
</evidence>
<keyword evidence="3" id="KW-1185">Reference proteome</keyword>
<accession>A0A371ELV5</accession>
<reference evidence="2" key="1">
    <citation type="submission" date="2018-05" db="EMBL/GenBank/DDBJ databases">
        <title>Draft genome of Mucuna pruriens seed.</title>
        <authorList>
            <person name="Nnadi N.E."/>
            <person name="Vos R."/>
            <person name="Hasami M.H."/>
            <person name="Devisetty U.K."/>
            <person name="Aguiy J.C."/>
        </authorList>
    </citation>
    <scope>NUCLEOTIDE SEQUENCE [LARGE SCALE GENOMIC DNA]</scope>
    <source>
        <strain evidence="2">JCA_2017</strain>
    </source>
</reference>
<organism evidence="2 3">
    <name type="scientific">Mucuna pruriens</name>
    <name type="common">Velvet bean</name>
    <name type="synonym">Dolichos pruriens</name>
    <dbReference type="NCBI Taxonomy" id="157652"/>
    <lineage>
        <taxon>Eukaryota</taxon>
        <taxon>Viridiplantae</taxon>
        <taxon>Streptophyta</taxon>
        <taxon>Embryophyta</taxon>
        <taxon>Tracheophyta</taxon>
        <taxon>Spermatophyta</taxon>
        <taxon>Magnoliopsida</taxon>
        <taxon>eudicotyledons</taxon>
        <taxon>Gunneridae</taxon>
        <taxon>Pentapetalae</taxon>
        <taxon>rosids</taxon>
        <taxon>fabids</taxon>
        <taxon>Fabales</taxon>
        <taxon>Fabaceae</taxon>
        <taxon>Papilionoideae</taxon>
        <taxon>50 kb inversion clade</taxon>
        <taxon>NPAAA clade</taxon>
        <taxon>indigoferoid/millettioid clade</taxon>
        <taxon>Phaseoleae</taxon>
        <taxon>Mucuna</taxon>
    </lineage>
</organism>
<comment type="caution">
    <text evidence="2">The sequence shown here is derived from an EMBL/GenBank/DDBJ whole genome shotgun (WGS) entry which is preliminary data.</text>
</comment>
<proteinExistence type="predicted"/>
<dbReference type="Proteomes" id="UP000257109">
    <property type="component" value="Unassembled WGS sequence"/>
</dbReference>
<feature type="domain" description="Retrotransposon gag" evidence="1">
    <location>
        <begin position="25"/>
        <end position="87"/>
    </location>
</feature>
<dbReference type="EMBL" id="QJKJ01013153">
    <property type="protein sequence ID" value="RDX67035.1"/>
    <property type="molecule type" value="Genomic_DNA"/>
</dbReference>
<sequence>MLGNFGTYVLVEEAGRVLVEEVEYWWKYTHARMEVERRTITWENFKNAFLEKYFSKDVHNKEMKFHKLKQENMTVVDYATNFEELLRCKIYKAGVTYCNSMGLAKEKKFGSQSYILLYHSSKVVTVRETRRLCQPNQLGVVVEELLCVL</sequence>
<dbReference type="Pfam" id="PF03732">
    <property type="entry name" value="Retrotrans_gag"/>
    <property type="match status" value="1"/>
</dbReference>
<gene>
    <name evidence="2" type="ORF">CR513_54127</name>
</gene>
<dbReference type="OrthoDB" id="2272416at2759"/>
<feature type="non-terminal residue" evidence="2">
    <location>
        <position position="1"/>
    </location>
</feature>
<protein>
    <recommendedName>
        <fullName evidence="1">Retrotransposon gag domain-containing protein</fullName>
    </recommendedName>
</protein>
<evidence type="ECO:0000313" key="2">
    <source>
        <dbReference type="EMBL" id="RDX67035.1"/>
    </source>
</evidence>
<dbReference type="AlphaFoldDB" id="A0A371ELV5"/>
<evidence type="ECO:0000313" key="3">
    <source>
        <dbReference type="Proteomes" id="UP000257109"/>
    </source>
</evidence>